<sequence>MTDILDIQGLRAGYGDNVVLEDVSASVASGGCLAVLGRNGVGKTTLLSSVMGLTQVHHGHVTLQGLDLTRLPPHARAARGLALVPQEREIFASLSVHENLLVARRPGAWTPERVYELFPRLLERQRNMGNQLSGGEQQMLAVGRALAQNPQVLLLDEPFEGLAPLIVEQIAQALKRLRSEHAITMVLVEQHAELALELSDTAIVLDRGQVVWRGASADLAADSARLASLIGFAEQG</sequence>
<evidence type="ECO:0000313" key="9">
    <source>
        <dbReference type="Proteomes" id="UP000613011"/>
    </source>
</evidence>
<dbReference type="GO" id="GO:0015807">
    <property type="term" value="P:L-amino acid transport"/>
    <property type="evidence" value="ECO:0007669"/>
    <property type="project" value="TreeGrafter"/>
</dbReference>
<keyword evidence="2" id="KW-0813">Transport</keyword>
<evidence type="ECO:0000313" key="8">
    <source>
        <dbReference type="EMBL" id="MBL0420044.1"/>
    </source>
</evidence>
<evidence type="ECO:0000256" key="3">
    <source>
        <dbReference type="ARBA" id="ARBA00022475"/>
    </source>
</evidence>
<evidence type="ECO:0000256" key="4">
    <source>
        <dbReference type="ARBA" id="ARBA00022741"/>
    </source>
</evidence>
<keyword evidence="3" id="KW-1003">Cell membrane</keyword>
<name>A0A936ZSY7_9BURK</name>
<comment type="caution">
    <text evidence="8">The sequence shown here is derived from an EMBL/GenBank/DDBJ whole genome shotgun (WGS) entry which is preliminary data.</text>
</comment>
<dbReference type="SMART" id="SM00382">
    <property type="entry name" value="AAA"/>
    <property type="match status" value="1"/>
</dbReference>
<keyword evidence="6" id="KW-0029">Amino-acid transport</keyword>
<dbReference type="PANTHER" id="PTHR43820">
    <property type="entry name" value="HIGH-AFFINITY BRANCHED-CHAIN AMINO ACID TRANSPORT ATP-BINDING PROTEIN LIVF"/>
    <property type="match status" value="1"/>
</dbReference>
<keyword evidence="5 8" id="KW-0067">ATP-binding</keyword>
<dbReference type="GO" id="GO:0005524">
    <property type="term" value="F:ATP binding"/>
    <property type="evidence" value="ECO:0007669"/>
    <property type="project" value="UniProtKB-KW"/>
</dbReference>
<dbReference type="PROSITE" id="PS00211">
    <property type="entry name" value="ABC_TRANSPORTER_1"/>
    <property type="match status" value="1"/>
</dbReference>
<reference evidence="8" key="1">
    <citation type="submission" date="2021-01" db="EMBL/GenBank/DDBJ databases">
        <title>Ramlibacter sp. strain AW1 16S ribosomal RNA gene Genome sequencing and assembly.</title>
        <authorList>
            <person name="Kang M."/>
        </authorList>
    </citation>
    <scope>NUCLEOTIDE SEQUENCE</scope>
    <source>
        <strain evidence="8">AW1</strain>
    </source>
</reference>
<evidence type="ECO:0000256" key="6">
    <source>
        <dbReference type="ARBA" id="ARBA00022970"/>
    </source>
</evidence>
<dbReference type="SUPFAM" id="SSF52540">
    <property type="entry name" value="P-loop containing nucleoside triphosphate hydrolases"/>
    <property type="match status" value="1"/>
</dbReference>
<dbReference type="PANTHER" id="PTHR43820:SF2">
    <property type="entry name" value="ABC TRANSPORTER ATP-BINDING PROTEIN"/>
    <property type="match status" value="1"/>
</dbReference>
<dbReference type="CDD" id="cd03224">
    <property type="entry name" value="ABC_TM1139_LivF_branched"/>
    <property type="match status" value="1"/>
</dbReference>
<accession>A0A936ZSY7</accession>
<gene>
    <name evidence="8" type="ORF">JI739_06755</name>
</gene>
<evidence type="ECO:0000259" key="7">
    <source>
        <dbReference type="PROSITE" id="PS50893"/>
    </source>
</evidence>
<dbReference type="EMBL" id="JAEQNA010000001">
    <property type="protein sequence ID" value="MBL0420044.1"/>
    <property type="molecule type" value="Genomic_DNA"/>
</dbReference>
<dbReference type="InterPro" id="IPR003593">
    <property type="entry name" value="AAA+_ATPase"/>
</dbReference>
<dbReference type="PROSITE" id="PS50893">
    <property type="entry name" value="ABC_TRANSPORTER_2"/>
    <property type="match status" value="1"/>
</dbReference>
<keyword evidence="3" id="KW-0472">Membrane</keyword>
<keyword evidence="9" id="KW-1185">Reference proteome</keyword>
<dbReference type="RefSeq" id="WP_201683036.1">
    <property type="nucleotide sequence ID" value="NZ_JAEQNA010000001.1"/>
</dbReference>
<dbReference type="GO" id="GO:0016887">
    <property type="term" value="F:ATP hydrolysis activity"/>
    <property type="evidence" value="ECO:0007669"/>
    <property type="project" value="InterPro"/>
</dbReference>
<dbReference type="Pfam" id="PF00005">
    <property type="entry name" value="ABC_tran"/>
    <property type="match status" value="1"/>
</dbReference>
<protein>
    <submittedName>
        <fullName evidence="8">ABC transporter ATP-binding protein</fullName>
    </submittedName>
</protein>
<dbReference type="InterPro" id="IPR017871">
    <property type="entry name" value="ABC_transporter-like_CS"/>
</dbReference>
<dbReference type="GO" id="GO:0015658">
    <property type="term" value="F:branched-chain amino acid transmembrane transporter activity"/>
    <property type="evidence" value="ECO:0007669"/>
    <property type="project" value="TreeGrafter"/>
</dbReference>
<evidence type="ECO:0000256" key="1">
    <source>
        <dbReference type="ARBA" id="ARBA00005417"/>
    </source>
</evidence>
<keyword evidence="4" id="KW-0547">Nucleotide-binding</keyword>
<feature type="domain" description="ABC transporter" evidence="7">
    <location>
        <begin position="5"/>
        <end position="232"/>
    </location>
</feature>
<dbReference type="InterPro" id="IPR003439">
    <property type="entry name" value="ABC_transporter-like_ATP-bd"/>
</dbReference>
<organism evidence="8 9">
    <name type="scientific">Ramlibacter aurantiacus</name>
    <dbReference type="NCBI Taxonomy" id="2801330"/>
    <lineage>
        <taxon>Bacteria</taxon>
        <taxon>Pseudomonadati</taxon>
        <taxon>Pseudomonadota</taxon>
        <taxon>Betaproteobacteria</taxon>
        <taxon>Burkholderiales</taxon>
        <taxon>Comamonadaceae</taxon>
        <taxon>Ramlibacter</taxon>
    </lineage>
</organism>
<evidence type="ECO:0000256" key="2">
    <source>
        <dbReference type="ARBA" id="ARBA00022448"/>
    </source>
</evidence>
<evidence type="ECO:0000256" key="5">
    <source>
        <dbReference type="ARBA" id="ARBA00022840"/>
    </source>
</evidence>
<dbReference type="InterPro" id="IPR027417">
    <property type="entry name" value="P-loop_NTPase"/>
</dbReference>
<dbReference type="Gene3D" id="3.40.50.300">
    <property type="entry name" value="P-loop containing nucleotide triphosphate hydrolases"/>
    <property type="match status" value="1"/>
</dbReference>
<dbReference type="InterPro" id="IPR052156">
    <property type="entry name" value="BCAA_Transport_ATP-bd_LivF"/>
</dbReference>
<comment type="similarity">
    <text evidence="1">Belongs to the ABC transporter superfamily.</text>
</comment>
<proteinExistence type="inferred from homology"/>
<dbReference type="AlphaFoldDB" id="A0A936ZSY7"/>
<dbReference type="Proteomes" id="UP000613011">
    <property type="component" value="Unassembled WGS sequence"/>
</dbReference>